<dbReference type="AlphaFoldDB" id="A0A8D0F4C4"/>
<reference evidence="1" key="2">
    <citation type="submission" date="2025-09" db="UniProtKB">
        <authorList>
            <consortium name="Ensembl"/>
        </authorList>
    </citation>
    <scope>IDENTIFICATION</scope>
</reference>
<accession>A0A8D0F4C4</accession>
<evidence type="ECO:0000313" key="2">
    <source>
        <dbReference type="Proteomes" id="UP000694551"/>
    </source>
</evidence>
<keyword evidence="2" id="KW-1185">Reference proteome</keyword>
<name>A0A8D0F4C4_STROC</name>
<proteinExistence type="predicted"/>
<organism evidence="1 2">
    <name type="scientific">Strix occidentalis caurina</name>
    <name type="common">northern spotted owl</name>
    <dbReference type="NCBI Taxonomy" id="311401"/>
    <lineage>
        <taxon>Eukaryota</taxon>
        <taxon>Metazoa</taxon>
        <taxon>Chordata</taxon>
        <taxon>Craniata</taxon>
        <taxon>Vertebrata</taxon>
        <taxon>Euteleostomi</taxon>
        <taxon>Archelosauria</taxon>
        <taxon>Archosauria</taxon>
        <taxon>Dinosauria</taxon>
        <taxon>Saurischia</taxon>
        <taxon>Theropoda</taxon>
        <taxon>Coelurosauria</taxon>
        <taxon>Aves</taxon>
        <taxon>Neognathae</taxon>
        <taxon>Neoaves</taxon>
        <taxon>Telluraves</taxon>
        <taxon>Strigiformes</taxon>
        <taxon>Strigidae</taxon>
        <taxon>Strix</taxon>
    </lineage>
</organism>
<dbReference type="Proteomes" id="UP000694551">
    <property type="component" value="Unplaced"/>
</dbReference>
<reference evidence="1" key="1">
    <citation type="submission" date="2025-08" db="UniProtKB">
        <authorList>
            <consortium name="Ensembl"/>
        </authorList>
    </citation>
    <scope>IDENTIFICATION</scope>
</reference>
<protein>
    <submittedName>
        <fullName evidence="1">Uncharacterized protein</fullName>
    </submittedName>
</protein>
<dbReference type="Ensembl" id="ENSSOCT00000009474.1">
    <property type="protein sequence ID" value="ENSSOCP00000009233.1"/>
    <property type="gene ID" value="ENSSOCG00000007059.1"/>
</dbReference>
<evidence type="ECO:0000313" key="1">
    <source>
        <dbReference type="Ensembl" id="ENSSOCP00000009233.1"/>
    </source>
</evidence>
<sequence length="117" mass="12744">WLFQGFASPRPRFTSGMNNSSVLCLSVRLVRGQVLCRGAVKPVVSLSLCFSQQGATCEDGSTNCLKEQFAPQQSFRFIALCRLKGNCPLVPSPGKKSDFQPCMVVLPHLLQGFPALP</sequence>